<dbReference type="RefSeq" id="WP_305004414.1">
    <property type="nucleotide sequence ID" value="NZ_JAUQSY010000001.1"/>
</dbReference>
<name>A0ABT9B5U3_9BACT</name>
<dbReference type="InterPro" id="IPR046919">
    <property type="entry name" value="ABC-3C_CTD10"/>
</dbReference>
<keyword evidence="3" id="KW-1185">Reference proteome</keyword>
<proteinExistence type="predicted"/>
<gene>
    <name evidence="2" type="ORF">Q5H93_00020</name>
</gene>
<dbReference type="Proteomes" id="UP001176429">
    <property type="component" value="Unassembled WGS sequence"/>
</dbReference>
<comment type="caution">
    <text evidence="2">The sequence shown here is derived from an EMBL/GenBank/DDBJ whole genome shotgun (WGS) entry which is preliminary data.</text>
</comment>
<evidence type="ECO:0000313" key="3">
    <source>
        <dbReference type="Proteomes" id="UP001176429"/>
    </source>
</evidence>
<evidence type="ECO:0000313" key="2">
    <source>
        <dbReference type="EMBL" id="MDO7873099.1"/>
    </source>
</evidence>
<organism evidence="2 3">
    <name type="scientific">Hymenobacter aranciens</name>
    <dbReference type="NCBI Taxonomy" id="3063996"/>
    <lineage>
        <taxon>Bacteria</taxon>
        <taxon>Pseudomonadati</taxon>
        <taxon>Bacteroidota</taxon>
        <taxon>Cytophagia</taxon>
        <taxon>Cytophagales</taxon>
        <taxon>Hymenobacteraceae</taxon>
        <taxon>Hymenobacter</taxon>
    </lineage>
</organism>
<evidence type="ECO:0000259" key="1">
    <source>
        <dbReference type="Pfam" id="PF20275"/>
    </source>
</evidence>
<dbReference type="EMBL" id="JAUQSY010000001">
    <property type="protein sequence ID" value="MDO7873099.1"/>
    <property type="molecule type" value="Genomic_DNA"/>
</dbReference>
<feature type="domain" description="ABC-three component systems C-terminal" evidence="1">
    <location>
        <begin position="172"/>
        <end position="293"/>
    </location>
</feature>
<accession>A0ABT9B5U3</accession>
<protein>
    <recommendedName>
        <fullName evidence="1">ABC-three component systems C-terminal domain-containing protein</fullName>
    </recommendedName>
</protein>
<reference evidence="2" key="1">
    <citation type="submission" date="2023-07" db="EMBL/GenBank/DDBJ databases">
        <authorList>
            <person name="Kim M.K."/>
        </authorList>
    </citation>
    <scope>NUCLEOTIDE SEQUENCE</scope>
    <source>
        <strain evidence="2">ASUV-10-1</strain>
    </source>
</reference>
<dbReference type="Pfam" id="PF20275">
    <property type="entry name" value="CTD10"/>
    <property type="match status" value="1"/>
</dbReference>
<sequence length="300" mass="34423">MHSSTRAYYELMFRNLIHEKRGDEFQDFFSDIMQLAHGGDFVRVRPWGRTGDRKNDGYIISTKELFQVYAPAEMQAAETVRKIREDFAGAVHHWNEHFTKWTFVHNAWKGVPPHVLDVFLELEQSHAGKQLVQFTPYDLREIVFSLRDEDIALVLGPAFVAPAPSQINIDEIRVTLEQVARILPEVTEPISEVDYGKLDANGLSKGNRRLILWGYSATERIARFLANYAFDPELGQKVAATLRAEYLWLKASRMDPDEIFAALLEFVSAHRKHSPDVSIAVLAHFFQTCDIFEAAHTFNE</sequence>